<accession>A0AA88VX68</accession>
<dbReference type="AlphaFoldDB" id="A0AA88VX68"/>
<name>A0AA88VX68_9ASTE</name>
<dbReference type="EMBL" id="JAVXUP010001329">
    <property type="protein sequence ID" value="KAK3013025.1"/>
    <property type="molecule type" value="Genomic_DNA"/>
</dbReference>
<evidence type="ECO:0000256" key="1">
    <source>
        <dbReference type="SAM" id="MobiDB-lite"/>
    </source>
</evidence>
<reference evidence="2" key="1">
    <citation type="submission" date="2022-12" db="EMBL/GenBank/DDBJ databases">
        <title>Draft genome assemblies for two species of Escallonia (Escalloniales).</title>
        <authorList>
            <person name="Chanderbali A."/>
            <person name="Dervinis C."/>
            <person name="Anghel I."/>
            <person name="Soltis D."/>
            <person name="Soltis P."/>
            <person name="Zapata F."/>
        </authorList>
    </citation>
    <scope>NUCLEOTIDE SEQUENCE</scope>
    <source>
        <strain evidence="2">UCBG64.0493</strain>
        <tissue evidence="2">Leaf</tissue>
    </source>
</reference>
<keyword evidence="3" id="KW-1185">Reference proteome</keyword>
<protein>
    <submittedName>
        <fullName evidence="2">Uncharacterized protein</fullName>
    </submittedName>
</protein>
<sequence>MEEYTKTIIRVQETYETLSDPQTKASYDIDMSKGLHLAFSPRKSGQNDQSKSRTAAVSSRSRSSSQRPVGIVGVGVCAASSTAAGQAASLSSFSRGRRQGEAVKGQIWRLVAGRME</sequence>
<dbReference type="PANTHER" id="PTHR45090:SF22">
    <property type="entry name" value="CHAPERONE PROTEIN DNAJ 20, CHLOROPLASTIC-LIKE"/>
    <property type="match status" value="1"/>
</dbReference>
<evidence type="ECO:0000313" key="2">
    <source>
        <dbReference type="EMBL" id="KAK3013025.1"/>
    </source>
</evidence>
<dbReference type="InterPro" id="IPR053232">
    <property type="entry name" value="DnaJ_C/III_chloroplastic"/>
</dbReference>
<dbReference type="GO" id="GO:0009507">
    <property type="term" value="C:chloroplast"/>
    <property type="evidence" value="ECO:0007669"/>
    <property type="project" value="TreeGrafter"/>
</dbReference>
<feature type="compositionally biased region" description="Low complexity" evidence="1">
    <location>
        <begin position="52"/>
        <end position="67"/>
    </location>
</feature>
<gene>
    <name evidence="2" type="ORF">RJ639_009974</name>
</gene>
<evidence type="ECO:0000313" key="3">
    <source>
        <dbReference type="Proteomes" id="UP001188597"/>
    </source>
</evidence>
<dbReference type="PANTHER" id="PTHR45090">
    <property type="entry name" value="CHAPERONE PROTEIN DNAJ 20 CHLOROPLASTIC"/>
    <property type="match status" value="1"/>
</dbReference>
<dbReference type="Proteomes" id="UP001188597">
    <property type="component" value="Unassembled WGS sequence"/>
</dbReference>
<proteinExistence type="predicted"/>
<organism evidence="2 3">
    <name type="scientific">Escallonia herrerae</name>
    <dbReference type="NCBI Taxonomy" id="1293975"/>
    <lineage>
        <taxon>Eukaryota</taxon>
        <taxon>Viridiplantae</taxon>
        <taxon>Streptophyta</taxon>
        <taxon>Embryophyta</taxon>
        <taxon>Tracheophyta</taxon>
        <taxon>Spermatophyta</taxon>
        <taxon>Magnoliopsida</taxon>
        <taxon>eudicotyledons</taxon>
        <taxon>Gunneridae</taxon>
        <taxon>Pentapetalae</taxon>
        <taxon>asterids</taxon>
        <taxon>campanulids</taxon>
        <taxon>Escalloniales</taxon>
        <taxon>Escalloniaceae</taxon>
        <taxon>Escallonia</taxon>
    </lineage>
</organism>
<feature type="region of interest" description="Disordered" evidence="1">
    <location>
        <begin position="39"/>
        <end position="68"/>
    </location>
</feature>
<comment type="caution">
    <text evidence="2">The sequence shown here is derived from an EMBL/GenBank/DDBJ whole genome shotgun (WGS) entry which is preliminary data.</text>
</comment>